<evidence type="ECO:0000313" key="2">
    <source>
        <dbReference type="EMBL" id="QVV89103.1"/>
    </source>
</evidence>
<keyword evidence="1" id="KW-1133">Transmembrane helix</keyword>
<evidence type="ECO:0000313" key="3">
    <source>
        <dbReference type="Proteomes" id="UP000680656"/>
    </source>
</evidence>
<keyword evidence="1" id="KW-0472">Membrane</keyword>
<dbReference type="KEGG" id="mrtj:KHC33_00785"/>
<name>A0A8E7B259_9EURY</name>
<feature type="transmembrane region" description="Helical" evidence="1">
    <location>
        <begin position="193"/>
        <end position="214"/>
    </location>
</feature>
<organism evidence="2 3">
    <name type="scientific">Methanospirillum purgamenti</name>
    <dbReference type="NCBI Taxonomy" id="2834276"/>
    <lineage>
        <taxon>Archaea</taxon>
        <taxon>Methanobacteriati</taxon>
        <taxon>Methanobacteriota</taxon>
        <taxon>Stenosarchaea group</taxon>
        <taxon>Methanomicrobia</taxon>
        <taxon>Methanomicrobiales</taxon>
        <taxon>Methanospirillaceae</taxon>
        <taxon>Methanospirillum</taxon>
    </lineage>
</organism>
<proteinExistence type="predicted"/>
<keyword evidence="3" id="KW-1185">Reference proteome</keyword>
<feature type="transmembrane region" description="Helical" evidence="1">
    <location>
        <begin position="70"/>
        <end position="88"/>
    </location>
</feature>
<dbReference type="EMBL" id="CP075546">
    <property type="protein sequence ID" value="QVV89103.1"/>
    <property type="molecule type" value="Genomic_DNA"/>
</dbReference>
<accession>A0A8E7B259</accession>
<feature type="transmembrane region" description="Helical" evidence="1">
    <location>
        <begin position="47"/>
        <end position="64"/>
    </location>
</feature>
<dbReference type="AlphaFoldDB" id="A0A8E7B259"/>
<protein>
    <submittedName>
        <fullName evidence="2">Uncharacterized protein</fullName>
    </submittedName>
</protein>
<dbReference type="Proteomes" id="UP000680656">
    <property type="component" value="Chromosome"/>
</dbReference>
<dbReference type="GeneID" id="65566946"/>
<gene>
    <name evidence="2" type="ORF">KHC33_00785</name>
</gene>
<evidence type="ECO:0000256" key="1">
    <source>
        <dbReference type="SAM" id="Phobius"/>
    </source>
</evidence>
<keyword evidence="1" id="KW-0812">Transmembrane</keyword>
<sequence length="221" mass="24005">MQDPRIRLLATVILSAAAWVSLAGAILSLIWWMIFGKAQTSIRTIRSLILILLVPVVMGLAAIWSGEDGFSYIIRITAILIIASWMYAGRYPGELLDVGVWLFGNKTGFDLGLIGELSMSSLEVLARETNRVSVAIRQKGKRLSPTMIPAVFSGVVIRQLQLAQERAVVLTLRGYTSGGTHCPVFVSPLKDRIAGAFCCAVLLFSLIAGDFFIISGSTFIV</sequence>
<feature type="transmembrane region" description="Helical" evidence="1">
    <location>
        <begin position="6"/>
        <end position="35"/>
    </location>
</feature>
<reference evidence="2 3" key="1">
    <citation type="submission" date="2021-05" db="EMBL/GenBank/DDBJ databases">
        <title>A novel Methanospirillum isolate from a pyrite-forming mixed culture.</title>
        <authorList>
            <person name="Bunk B."/>
            <person name="Sproer C."/>
            <person name="Spring S."/>
            <person name="Pester M."/>
        </authorList>
    </citation>
    <scope>NUCLEOTIDE SEQUENCE [LARGE SCALE GENOMIC DNA]</scope>
    <source>
        <strain evidence="2 3">J.3.6.1-F.2.7.3</strain>
    </source>
</reference>
<dbReference type="RefSeq" id="WP_214419905.1">
    <property type="nucleotide sequence ID" value="NZ_CP075546.1"/>
</dbReference>